<accession>A0A4Z0A709</accession>
<feature type="domain" description="F-box/LRR-repeat protein 15-like leucin rich repeat" evidence="3">
    <location>
        <begin position="522"/>
        <end position="649"/>
    </location>
</feature>
<dbReference type="STRING" id="135208.A0A4Z0A709"/>
<dbReference type="InterPro" id="IPR006553">
    <property type="entry name" value="Leu-rich_rpt_Cys-con_subtyp"/>
</dbReference>
<dbReference type="Pfam" id="PF12937">
    <property type="entry name" value="F-box-like"/>
    <property type="match status" value="1"/>
</dbReference>
<evidence type="ECO:0000259" key="2">
    <source>
        <dbReference type="Pfam" id="PF12937"/>
    </source>
</evidence>
<dbReference type="InterPro" id="IPR057207">
    <property type="entry name" value="FBXL15_LRR"/>
</dbReference>
<evidence type="ECO:0000313" key="4">
    <source>
        <dbReference type="EMBL" id="TFY82856.1"/>
    </source>
</evidence>
<dbReference type="Gene3D" id="3.80.10.10">
    <property type="entry name" value="Ribonuclease Inhibitor"/>
    <property type="match status" value="2"/>
</dbReference>
<dbReference type="SUPFAM" id="SSF52047">
    <property type="entry name" value="RNI-like"/>
    <property type="match status" value="1"/>
</dbReference>
<dbReference type="Proteomes" id="UP000298061">
    <property type="component" value="Unassembled WGS sequence"/>
</dbReference>
<evidence type="ECO:0000259" key="3">
    <source>
        <dbReference type="Pfam" id="PF25372"/>
    </source>
</evidence>
<feature type="compositionally biased region" description="Basic and acidic residues" evidence="1">
    <location>
        <begin position="134"/>
        <end position="163"/>
    </location>
</feature>
<dbReference type="AlphaFoldDB" id="A0A4Z0A709"/>
<proteinExistence type="predicted"/>
<feature type="compositionally biased region" description="Low complexity" evidence="1">
    <location>
        <begin position="286"/>
        <end position="300"/>
    </location>
</feature>
<gene>
    <name evidence="4" type="ORF">EWM64_g1162</name>
</gene>
<dbReference type="EMBL" id="SFCI01000073">
    <property type="protein sequence ID" value="TFY82856.1"/>
    <property type="molecule type" value="Genomic_DNA"/>
</dbReference>
<dbReference type="GO" id="GO:0019005">
    <property type="term" value="C:SCF ubiquitin ligase complex"/>
    <property type="evidence" value="ECO:0007669"/>
    <property type="project" value="TreeGrafter"/>
</dbReference>
<reference evidence="4 5" key="1">
    <citation type="submission" date="2019-02" db="EMBL/GenBank/DDBJ databases">
        <title>Genome sequencing of the rare red list fungi Hericium alpestre (H. flagellum).</title>
        <authorList>
            <person name="Buettner E."/>
            <person name="Kellner H."/>
        </authorList>
    </citation>
    <scope>NUCLEOTIDE SEQUENCE [LARGE SCALE GENOMIC DNA]</scope>
    <source>
        <strain evidence="4 5">DSM 108284</strain>
    </source>
</reference>
<dbReference type="GO" id="GO:0031146">
    <property type="term" value="P:SCF-dependent proteasomal ubiquitin-dependent protein catabolic process"/>
    <property type="evidence" value="ECO:0007669"/>
    <property type="project" value="TreeGrafter"/>
</dbReference>
<dbReference type="InterPro" id="IPR032675">
    <property type="entry name" value="LRR_dom_sf"/>
</dbReference>
<sequence>MSQPHDIDNAASTGQEHPLKTCSGASLMSLPELVGSSSLSSPGSDHILSKHTFTEGPVDDLSLCYTHSPYSRSFESPDLAAMMNDKGKAVSRSEDIAEADIFSMSYGAREVSPPPEVATSSSSPRPPNTGHLADPPRDEATIGPIYDDREHDPSSTDKGKGRDLPPSLPPLSFSPTQFNYDEFYRSPSIASFEPGPSSVGSAYTSTFFGRNFHEIDGAAHGATTGQEGAVPIITRIPSRRRSLSNLTIHSTHSLAARSMSRIKVKLGSPKSPRELARKLFSRRVSSLESPSTPSSSQYSSAEGTPDLDFDAMDSRGSCFMPWKRDSKRRSREVSVSAPFPNLDMDRIIREDAPASPYYPVYRHNGPAEGALLKGKGRSNSDPFPLPSAFDVVPPSTADVFTPLPSTRVRDYFGELLPRELQLQVLGRLVQVHEEDHARRMSDGRWTALKAASSKKKWVGREQGVRELVRLSRVCKAWLALVFDGQLWTQLESLNVATHPSLQPSTLQHMARSLSLDSDVTRLTEVNLSGCFALTDTALHFLMKRCPELGTLRVKGLNAVTNETFQLIPEFCPKLTVLDMSRCPNITGGGVLLMVLESARESRFMPLKELRLSGLKGITDYVMTSLGKAAPDLEVLDLSYCRDLHNSSLEAFVSCEDEECEREHVLLSSRQVGRDPHDVTRYRRHLTRLRHLSLSCCILLTDIACSHLAHTVPNLEFLELGGIGGELKDDGLVLLLETIPGIRKLDLEDATDITDDVLDAITPQPLSTDPDSGPHPDPEPGHRLEHLIVSYAMQLSNEAFLALVHNCTHLRVLEADATRMSGTVAKEFITHARHREHVLRARCASSGASMNTTARPTSRCHSMWQWKIHTPGLSATTRSVTLFIDGTWTVSRRIGFAWPSTSGGFSSGSSEV</sequence>
<feature type="region of interest" description="Disordered" evidence="1">
    <location>
        <begin position="1"/>
        <end position="22"/>
    </location>
</feature>
<dbReference type="SMART" id="SM00367">
    <property type="entry name" value="LRR_CC"/>
    <property type="match status" value="8"/>
</dbReference>
<evidence type="ECO:0008006" key="6">
    <source>
        <dbReference type="Google" id="ProtNLM"/>
    </source>
</evidence>
<dbReference type="InterPro" id="IPR001810">
    <property type="entry name" value="F-box_dom"/>
</dbReference>
<evidence type="ECO:0000313" key="5">
    <source>
        <dbReference type="Proteomes" id="UP000298061"/>
    </source>
</evidence>
<feature type="domain" description="F-box" evidence="2">
    <location>
        <begin position="416"/>
        <end position="490"/>
    </location>
</feature>
<dbReference type="OrthoDB" id="550575at2759"/>
<organism evidence="4 5">
    <name type="scientific">Hericium alpestre</name>
    <dbReference type="NCBI Taxonomy" id="135208"/>
    <lineage>
        <taxon>Eukaryota</taxon>
        <taxon>Fungi</taxon>
        <taxon>Dikarya</taxon>
        <taxon>Basidiomycota</taxon>
        <taxon>Agaricomycotina</taxon>
        <taxon>Agaricomycetes</taxon>
        <taxon>Russulales</taxon>
        <taxon>Hericiaceae</taxon>
        <taxon>Hericium</taxon>
    </lineage>
</organism>
<dbReference type="PANTHER" id="PTHR13318:SF105">
    <property type="entry name" value="F-BOX_LRR-REPEAT PROTEIN 3"/>
    <property type="match status" value="1"/>
</dbReference>
<feature type="compositionally biased region" description="Basic and acidic residues" evidence="1">
    <location>
        <begin position="771"/>
        <end position="781"/>
    </location>
</feature>
<feature type="region of interest" description="Disordered" evidence="1">
    <location>
        <begin position="760"/>
        <end position="781"/>
    </location>
</feature>
<keyword evidence="5" id="KW-1185">Reference proteome</keyword>
<protein>
    <recommendedName>
        <fullName evidence="6">F-box domain-containing protein</fullName>
    </recommendedName>
</protein>
<name>A0A4Z0A709_9AGAM</name>
<feature type="region of interest" description="Disordered" evidence="1">
    <location>
        <begin position="282"/>
        <end position="310"/>
    </location>
</feature>
<evidence type="ECO:0000256" key="1">
    <source>
        <dbReference type="SAM" id="MobiDB-lite"/>
    </source>
</evidence>
<dbReference type="Pfam" id="PF25372">
    <property type="entry name" value="DUF7885"/>
    <property type="match status" value="1"/>
</dbReference>
<dbReference type="PANTHER" id="PTHR13318">
    <property type="entry name" value="PARTNER OF PAIRED, ISOFORM B-RELATED"/>
    <property type="match status" value="1"/>
</dbReference>
<feature type="region of interest" description="Disordered" evidence="1">
    <location>
        <begin position="107"/>
        <end position="172"/>
    </location>
</feature>
<comment type="caution">
    <text evidence="4">The sequence shown here is derived from an EMBL/GenBank/DDBJ whole genome shotgun (WGS) entry which is preliminary data.</text>
</comment>